<evidence type="ECO:0000313" key="2">
    <source>
        <dbReference type="EMBL" id="RSU51184.1"/>
    </source>
</evidence>
<protein>
    <submittedName>
        <fullName evidence="2">SMI1/KNR4 family protein</fullName>
    </submittedName>
</protein>
<accession>A0A430BJJ0</accession>
<dbReference type="SMART" id="SM00860">
    <property type="entry name" value="SMI1_KNR4"/>
    <property type="match status" value="1"/>
</dbReference>
<dbReference type="Gene3D" id="3.40.1580.10">
    <property type="entry name" value="SMI1/KNR4-like"/>
    <property type="match status" value="1"/>
</dbReference>
<dbReference type="Pfam" id="PF09346">
    <property type="entry name" value="SMI1_KNR4"/>
    <property type="match status" value="1"/>
</dbReference>
<proteinExistence type="predicted"/>
<reference evidence="2 3" key="1">
    <citation type="submission" date="2018-07" db="EMBL/GenBank/DDBJ databases">
        <title>Genomic and Epidemiologic Investigation of an Indolent Hospital Outbreak.</title>
        <authorList>
            <person name="Johnson R.C."/>
            <person name="Deming C."/>
            <person name="Conlan S."/>
            <person name="Zellmer C.J."/>
            <person name="Michelin A.V."/>
            <person name="Lee-Lin S."/>
            <person name="Thomas P.J."/>
            <person name="Park M."/>
            <person name="Weingarten R.A."/>
            <person name="Less J."/>
            <person name="Dekker J.P."/>
            <person name="Frank K.M."/>
            <person name="Musser K.A."/>
            <person name="Mcquiston J.R."/>
            <person name="Henderson D.K."/>
            <person name="Lau A.F."/>
            <person name="Palmore T.N."/>
            <person name="Segre J.A."/>
        </authorList>
    </citation>
    <scope>NUCLEOTIDE SEQUENCE [LARGE SCALE GENOMIC DNA]</scope>
    <source>
        <strain evidence="2 3">SK-NIH.Env6_1116</strain>
    </source>
</reference>
<dbReference type="SUPFAM" id="SSF160631">
    <property type="entry name" value="SMI1/KNR4-like"/>
    <property type="match status" value="1"/>
</dbReference>
<dbReference type="EMBL" id="QRAL01000037">
    <property type="protein sequence ID" value="RSU51184.1"/>
    <property type="molecule type" value="Genomic_DNA"/>
</dbReference>
<dbReference type="InterPro" id="IPR037883">
    <property type="entry name" value="Knr4/Smi1-like_sf"/>
</dbReference>
<feature type="domain" description="Knr4/Smi1-like" evidence="1">
    <location>
        <begin position="4"/>
        <end position="118"/>
    </location>
</feature>
<dbReference type="AlphaFoldDB" id="A0A430BJJ0"/>
<comment type="caution">
    <text evidence="2">The sequence shown here is derived from an EMBL/GenBank/DDBJ whole genome shotgun (WGS) entry which is preliminary data.</text>
</comment>
<evidence type="ECO:0000313" key="3">
    <source>
        <dbReference type="Proteomes" id="UP000287401"/>
    </source>
</evidence>
<dbReference type="InterPro" id="IPR018958">
    <property type="entry name" value="Knr4/Smi1-like_dom"/>
</dbReference>
<name>A0A430BJJ0_SPHYA</name>
<sequence>MPRPIDAVLNELSGALGQPLPPSYVDFVNHHDGATPGGNSIAISYNEVSVSRFIPSNEALKLAESIDGFPSSVIPIAEDDCGNYFYINPQCGAVFFWDHELEEDDAKIANDMSEFVDRLAPFDPTSIKLQPGQVKSAWIDPAFKPEF</sequence>
<dbReference type="Proteomes" id="UP000287401">
    <property type="component" value="Unassembled WGS sequence"/>
</dbReference>
<organism evidence="2 3">
    <name type="scientific">Sphingobium yanoikuyae</name>
    <name type="common">Sphingomonas yanoikuyae</name>
    <dbReference type="NCBI Taxonomy" id="13690"/>
    <lineage>
        <taxon>Bacteria</taxon>
        <taxon>Pseudomonadati</taxon>
        <taxon>Pseudomonadota</taxon>
        <taxon>Alphaproteobacteria</taxon>
        <taxon>Sphingomonadales</taxon>
        <taxon>Sphingomonadaceae</taxon>
        <taxon>Sphingobium</taxon>
    </lineage>
</organism>
<evidence type="ECO:0000259" key="1">
    <source>
        <dbReference type="SMART" id="SM00860"/>
    </source>
</evidence>
<gene>
    <name evidence="2" type="ORF">DAH51_22045</name>
</gene>